<comment type="catalytic activity">
    <reaction evidence="1">
        <text>ATP + protein L-histidine = ADP + protein N-phospho-L-histidine.</text>
        <dbReference type="EC" id="2.7.13.3"/>
    </reaction>
</comment>
<keyword evidence="6" id="KW-0808">Transferase</keyword>
<dbReference type="Pfam" id="PF00672">
    <property type="entry name" value="HAMP"/>
    <property type="match status" value="1"/>
</dbReference>
<keyword evidence="4" id="KW-1003">Cell membrane</keyword>
<dbReference type="Pfam" id="PF00512">
    <property type="entry name" value="HisKA"/>
    <property type="match status" value="1"/>
</dbReference>
<feature type="transmembrane region" description="Helical" evidence="15">
    <location>
        <begin position="139"/>
        <end position="166"/>
    </location>
</feature>
<gene>
    <name evidence="18" type="ORF">SAMN02745207_01143</name>
</gene>
<dbReference type="InterPro" id="IPR036890">
    <property type="entry name" value="HATPase_C_sf"/>
</dbReference>
<dbReference type="CDD" id="cd00082">
    <property type="entry name" value="HisKA"/>
    <property type="match status" value="1"/>
</dbReference>
<feature type="domain" description="HAMP" evidence="17">
    <location>
        <begin position="164"/>
        <end position="216"/>
    </location>
</feature>
<evidence type="ECO:0000256" key="5">
    <source>
        <dbReference type="ARBA" id="ARBA00022553"/>
    </source>
</evidence>
<dbReference type="FunFam" id="1.10.287.130:FF:000001">
    <property type="entry name" value="Two-component sensor histidine kinase"/>
    <property type="match status" value="1"/>
</dbReference>
<keyword evidence="11 15" id="KW-1133">Transmembrane helix</keyword>
<dbReference type="SUPFAM" id="SSF55874">
    <property type="entry name" value="ATPase domain of HSP90 chaperone/DNA topoisomerase II/histidine kinase"/>
    <property type="match status" value="1"/>
</dbReference>
<evidence type="ECO:0000256" key="13">
    <source>
        <dbReference type="ARBA" id="ARBA00023136"/>
    </source>
</evidence>
<protein>
    <recommendedName>
        <fullName evidence="3">histidine kinase</fullName>
        <ecNumber evidence="3">2.7.13.3</ecNumber>
    </recommendedName>
</protein>
<evidence type="ECO:0000259" key="17">
    <source>
        <dbReference type="PROSITE" id="PS50885"/>
    </source>
</evidence>
<evidence type="ECO:0000256" key="14">
    <source>
        <dbReference type="SAM" id="Coils"/>
    </source>
</evidence>
<dbReference type="InterPro" id="IPR005467">
    <property type="entry name" value="His_kinase_dom"/>
</dbReference>
<accession>A0A1M5T0X5</accession>
<dbReference type="GO" id="GO:0005524">
    <property type="term" value="F:ATP binding"/>
    <property type="evidence" value="ECO:0007669"/>
    <property type="project" value="UniProtKB-KW"/>
</dbReference>
<dbReference type="EC" id="2.7.13.3" evidence="3"/>
<evidence type="ECO:0000256" key="9">
    <source>
        <dbReference type="ARBA" id="ARBA00022777"/>
    </source>
</evidence>
<evidence type="ECO:0000256" key="8">
    <source>
        <dbReference type="ARBA" id="ARBA00022741"/>
    </source>
</evidence>
<feature type="coiled-coil region" evidence="14">
    <location>
        <begin position="208"/>
        <end position="238"/>
    </location>
</feature>
<evidence type="ECO:0000256" key="15">
    <source>
        <dbReference type="SAM" id="Phobius"/>
    </source>
</evidence>
<dbReference type="SUPFAM" id="SSF47384">
    <property type="entry name" value="Homodimeric domain of signal transducing histidine kinase"/>
    <property type="match status" value="1"/>
</dbReference>
<organism evidence="18 19">
    <name type="scientific">Clostridium grantii DSM 8605</name>
    <dbReference type="NCBI Taxonomy" id="1121316"/>
    <lineage>
        <taxon>Bacteria</taxon>
        <taxon>Bacillati</taxon>
        <taxon>Bacillota</taxon>
        <taxon>Clostridia</taxon>
        <taxon>Eubacteriales</taxon>
        <taxon>Clostridiaceae</taxon>
        <taxon>Clostridium</taxon>
    </lineage>
</organism>
<evidence type="ECO:0000256" key="11">
    <source>
        <dbReference type="ARBA" id="ARBA00022989"/>
    </source>
</evidence>
<dbReference type="Gene3D" id="1.10.287.130">
    <property type="match status" value="1"/>
</dbReference>
<dbReference type="InterPro" id="IPR003661">
    <property type="entry name" value="HisK_dim/P_dom"/>
</dbReference>
<dbReference type="AlphaFoldDB" id="A0A1M5T0X5"/>
<evidence type="ECO:0000256" key="6">
    <source>
        <dbReference type="ARBA" id="ARBA00022679"/>
    </source>
</evidence>
<evidence type="ECO:0000256" key="1">
    <source>
        <dbReference type="ARBA" id="ARBA00000085"/>
    </source>
</evidence>
<name>A0A1M5T0X5_9CLOT</name>
<evidence type="ECO:0000313" key="18">
    <source>
        <dbReference type="EMBL" id="SHH44409.1"/>
    </source>
</evidence>
<dbReference type="SMART" id="SM00388">
    <property type="entry name" value="HisKA"/>
    <property type="match status" value="1"/>
</dbReference>
<dbReference type="STRING" id="1121316.SAMN02745207_01143"/>
<keyword evidence="7 15" id="KW-0812">Transmembrane</keyword>
<proteinExistence type="predicted"/>
<evidence type="ECO:0000256" key="4">
    <source>
        <dbReference type="ARBA" id="ARBA00022475"/>
    </source>
</evidence>
<keyword evidence="9 18" id="KW-0418">Kinase</keyword>
<evidence type="ECO:0000256" key="3">
    <source>
        <dbReference type="ARBA" id="ARBA00012438"/>
    </source>
</evidence>
<dbReference type="GO" id="GO:0000155">
    <property type="term" value="F:phosphorelay sensor kinase activity"/>
    <property type="evidence" value="ECO:0007669"/>
    <property type="project" value="InterPro"/>
</dbReference>
<dbReference type="PROSITE" id="PS50885">
    <property type="entry name" value="HAMP"/>
    <property type="match status" value="1"/>
</dbReference>
<dbReference type="PROSITE" id="PS50109">
    <property type="entry name" value="HIS_KIN"/>
    <property type="match status" value="1"/>
</dbReference>
<evidence type="ECO:0000313" key="19">
    <source>
        <dbReference type="Proteomes" id="UP000184447"/>
    </source>
</evidence>
<dbReference type="PRINTS" id="PR00344">
    <property type="entry name" value="BCTRLSENSOR"/>
</dbReference>
<dbReference type="SMART" id="SM00304">
    <property type="entry name" value="HAMP"/>
    <property type="match status" value="1"/>
</dbReference>
<keyword evidence="8" id="KW-0547">Nucleotide-binding</keyword>
<evidence type="ECO:0000259" key="16">
    <source>
        <dbReference type="PROSITE" id="PS50109"/>
    </source>
</evidence>
<dbReference type="EMBL" id="FQXM01000005">
    <property type="protein sequence ID" value="SHH44409.1"/>
    <property type="molecule type" value="Genomic_DNA"/>
</dbReference>
<dbReference type="InterPro" id="IPR003660">
    <property type="entry name" value="HAMP_dom"/>
</dbReference>
<keyword evidence="5" id="KW-0597">Phosphoprotein</keyword>
<keyword evidence="12" id="KW-0902">Two-component regulatory system</keyword>
<keyword evidence="13 15" id="KW-0472">Membrane</keyword>
<dbReference type="GO" id="GO:0005886">
    <property type="term" value="C:plasma membrane"/>
    <property type="evidence" value="ECO:0007669"/>
    <property type="project" value="UniProtKB-SubCell"/>
</dbReference>
<feature type="domain" description="Histidine kinase" evidence="16">
    <location>
        <begin position="245"/>
        <end position="453"/>
    </location>
</feature>
<keyword evidence="14" id="KW-0175">Coiled coil</keyword>
<dbReference type="SMART" id="SM00387">
    <property type="entry name" value="HATPase_c"/>
    <property type="match status" value="1"/>
</dbReference>
<sequence length="453" mass="51721">MLALIMLINFFFMDDFFLFYNKYTIIKISKEYSNNQIYNKTHNAIKDLEIRTGGSALIFTPDNKLIFGRVSKDNSKYITPEELEIIKDKASSNIKDGYFFVSHEETFLEQKIIYGYILNNGDLLIINKPMGIFREVQQVFLLFLTIITLVIYILAFIIIIFMASLISRPIVTLKDAAEKIASLDFTGALKEEGDDEIGELYVSVNKMSKELSNNINALNESNSKLEKELSREKNLENMRRRFVSDVSHELKNPISVILGYADGLQRGLPKTKEDINYYVQVILDEGIRMNGLIKDLLDLSSYESGSFTLVKEDILLNELLETCINKFEYLSDEKFIKVDVYAEENCLIQGDSLRIGQVIINLLSNAFKYVDEKGNIVINLKRTSNKVTLTICNTGLLIPETELENIWNSFYQVDTVKDGNGLGLSIVKSIVTLHNGQIKAYVESNMNCFQVIF</sequence>
<dbReference type="Pfam" id="PF02518">
    <property type="entry name" value="HATPase_c"/>
    <property type="match status" value="1"/>
</dbReference>
<reference evidence="18 19" key="1">
    <citation type="submission" date="2016-11" db="EMBL/GenBank/DDBJ databases">
        <authorList>
            <person name="Jaros S."/>
            <person name="Januszkiewicz K."/>
            <person name="Wedrychowicz H."/>
        </authorList>
    </citation>
    <scope>NUCLEOTIDE SEQUENCE [LARGE SCALE GENOMIC DNA]</scope>
    <source>
        <strain evidence="18 19">DSM 8605</strain>
    </source>
</reference>
<dbReference type="InterPro" id="IPR050398">
    <property type="entry name" value="HssS/ArlS-like"/>
</dbReference>
<dbReference type="Gene3D" id="6.10.340.10">
    <property type="match status" value="1"/>
</dbReference>
<dbReference type="Proteomes" id="UP000184447">
    <property type="component" value="Unassembled WGS sequence"/>
</dbReference>
<comment type="subcellular location">
    <subcellularLocation>
        <location evidence="2">Cell membrane</location>
        <topology evidence="2">Multi-pass membrane protein</topology>
    </subcellularLocation>
</comment>
<evidence type="ECO:0000256" key="2">
    <source>
        <dbReference type="ARBA" id="ARBA00004651"/>
    </source>
</evidence>
<evidence type="ECO:0000256" key="7">
    <source>
        <dbReference type="ARBA" id="ARBA00022692"/>
    </source>
</evidence>
<keyword evidence="19" id="KW-1185">Reference proteome</keyword>
<keyword evidence="10" id="KW-0067">ATP-binding</keyword>
<dbReference type="SUPFAM" id="SSF158472">
    <property type="entry name" value="HAMP domain-like"/>
    <property type="match status" value="1"/>
</dbReference>
<evidence type="ECO:0000256" key="10">
    <source>
        <dbReference type="ARBA" id="ARBA00022840"/>
    </source>
</evidence>
<dbReference type="PANTHER" id="PTHR45528:SF1">
    <property type="entry name" value="SENSOR HISTIDINE KINASE CPXA"/>
    <property type="match status" value="1"/>
</dbReference>
<dbReference type="InterPro" id="IPR003594">
    <property type="entry name" value="HATPase_dom"/>
</dbReference>
<dbReference type="Gene3D" id="3.30.565.10">
    <property type="entry name" value="Histidine kinase-like ATPase, C-terminal domain"/>
    <property type="match status" value="1"/>
</dbReference>
<dbReference type="InterPro" id="IPR004358">
    <property type="entry name" value="Sig_transdc_His_kin-like_C"/>
</dbReference>
<dbReference type="InterPro" id="IPR036097">
    <property type="entry name" value="HisK_dim/P_sf"/>
</dbReference>
<dbReference type="PANTHER" id="PTHR45528">
    <property type="entry name" value="SENSOR HISTIDINE KINASE CPXA"/>
    <property type="match status" value="1"/>
</dbReference>
<dbReference type="CDD" id="cd06225">
    <property type="entry name" value="HAMP"/>
    <property type="match status" value="1"/>
</dbReference>
<evidence type="ECO:0000256" key="12">
    <source>
        <dbReference type="ARBA" id="ARBA00023012"/>
    </source>
</evidence>